<evidence type="ECO:0000313" key="2">
    <source>
        <dbReference type="EMBL" id="XBM01166.1"/>
    </source>
</evidence>
<dbReference type="PROSITE" id="PS51340">
    <property type="entry name" value="MOSC"/>
    <property type="match status" value="1"/>
</dbReference>
<proteinExistence type="predicted"/>
<dbReference type="GO" id="GO:0030151">
    <property type="term" value="F:molybdenum ion binding"/>
    <property type="evidence" value="ECO:0007669"/>
    <property type="project" value="InterPro"/>
</dbReference>
<name>A0AAU7FBX6_9NEIS</name>
<gene>
    <name evidence="2" type="ORF">ABHF33_02440</name>
</gene>
<evidence type="ECO:0000259" key="1">
    <source>
        <dbReference type="PROSITE" id="PS51340"/>
    </source>
</evidence>
<sequence length="263" mass="29703">MQITLSALYRYPLKSGQAQVLRHSLVSPEGLALDREWMVATPEGQYITARTHPQLVLVKAEPCDSGITFSAPGMNDIFTPLSAFAAQQQADVWENTFSARSGAQELNHWISAYLEQTAIIMWTGLEPHRRVKNHPDVPIRFVDGYPLLLISEGSLAELTRQARQDFSMLRFRPNLVIRNAEAFAEDQWRRIRIGEVIFELVKPCERCVLTIIDPDTAEKSPQQEPLRTLAKFRKFPAGVLFGQNMIARSTGELRLGMAVEVLD</sequence>
<organism evidence="2">
    <name type="scientific">Chitinibacter mangrovi</name>
    <dbReference type="NCBI Taxonomy" id="3153927"/>
    <lineage>
        <taxon>Bacteria</taxon>
        <taxon>Pseudomonadati</taxon>
        <taxon>Pseudomonadota</taxon>
        <taxon>Betaproteobacteria</taxon>
        <taxon>Neisseriales</taxon>
        <taxon>Chitinibacteraceae</taxon>
        <taxon>Chitinibacter</taxon>
    </lineage>
</organism>
<dbReference type="KEGG" id="cmav:ABHF33_02440"/>
<dbReference type="RefSeq" id="WP_348945475.1">
    <property type="nucleotide sequence ID" value="NZ_CP157355.1"/>
</dbReference>
<dbReference type="GO" id="GO:0030170">
    <property type="term" value="F:pyridoxal phosphate binding"/>
    <property type="evidence" value="ECO:0007669"/>
    <property type="project" value="InterPro"/>
</dbReference>
<feature type="domain" description="MOSC" evidence="1">
    <location>
        <begin position="111"/>
        <end position="262"/>
    </location>
</feature>
<protein>
    <submittedName>
        <fullName evidence="2">MOSC domain-containing protein</fullName>
    </submittedName>
</protein>
<dbReference type="InterPro" id="IPR011037">
    <property type="entry name" value="Pyrv_Knase-like_insert_dom_sf"/>
</dbReference>
<dbReference type="PANTHER" id="PTHR14237">
    <property type="entry name" value="MOLYBDOPTERIN COFACTOR SULFURASE MOSC"/>
    <property type="match status" value="1"/>
</dbReference>
<dbReference type="Pfam" id="PF03473">
    <property type="entry name" value="MOSC"/>
    <property type="match status" value="1"/>
</dbReference>
<dbReference type="InterPro" id="IPR005303">
    <property type="entry name" value="MOCOS_middle"/>
</dbReference>
<dbReference type="AlphaFoldDB" id="A0AAU7FBX6"/>
<dbReference type="GO" id="GO:0003824">
    <property type="term" value="F:catalytic activity"/>
    <property type="evidence" value="ECO:0007669"/>
    <property type="project" value="InterPro"/>
</dbReference>
<reference evidence="2" key="1">
    <citation type="submission" date="2024-05" db="EMBL/GenBank/DDBJ databases">
        <authorList>
            <person name="Yang L."/>
            <person name="Pan L."/>
        </authorList>
    </citation>
    <scope>NUCLEOTIDE SEQUENCE</scope>
    <source>
        <strain evidence="2">FCG-7</strain>
    </source>
</reference>
<dbReference type="SUPFAM" id="SSF141673">
    <property type="entry name" value="MOSC N-terminal domain-like"/>
    <property type="match status" value="1"/>
</dbReference>
<dbReference type="Pfam" id="PF03476">
    <property type="entry name" value="MOSC_N"/>
    <property type="match status" value="1"/>
</dbReference>
<dbReference type="PANTHER" id="PTHR14237:SF19">
    <property type="entry name" value="MITOCHONDRIAL AMIDOXIME REDUCING COMPONENT 1"/>
    <property type="match status" value="1"/>
</dbReference>
<dbReference type="SUPFAM" id="SSF50800">
    <property type="entry name" value="PK beta-barrel domain-like"/>
    <property type="match status" value="1"/>
</dbReference>
<dbReference type="InterPro" id="IPR005302">
    <property type="entry name" value="MoCF_Sase_C"/>
</dbReference>
<dbReference type="EMBL" id="CP157355">
    <property type="protein sequence ID" value="XBM01166.1"/>
    <property type="molecule type" value="Genomic_DNA"/>
</dbReference>
<accession>A0AAU7FBX6</accession>